<evidence type="ECO:0000256" key="1">
    <source>
        <dbReference type="SAM" id="MobiDB-lite"/>
    </source>
</evidence>
<dbReference type="AlphaFoldDB" id="A0AAE1PPH9"/>
<reference evidence="2" key="1">
    <citation type="submission" date="2023-11" db="EMBL/GenBank/DDBJ databases">
        <title>Genome assemblies of two species of porcelain crab, Petrolisthes cinctipes and Petrolisthes manimaculis (Anomura: Porcellanidae).</title>
        <authorList>
            <person name="Angst P."/>
        </authorList>
    </citation>
    <scope>NUCLEOTIDE SEQUENCE</scope>
    <source>
        <strain evidence="2">PB745_02</strain>
        <tissue evidence="2">Gill</tissue>
    </source>
</reference>
<sequence>MTGVPTVCLVSRSVLNCASVQMVYTGSTPGFSQDSTRHHDQRLGGDGPEPPLRLPSLSKLLLFTFNVYTYMYGSNTWLGSLSTKW</sequence>
<dbReference type="Proteomes" id="UP001292094">
    <property type="component" value="Unassembled WGS sequence"/>
</dbReference>
<feature type="region of interest" description="Disordered" evidence="1">
    <location>
        <begin position="27"/>
        <end position="51"/>
    </location>
</feature>
<dbReference type="EMBL" id="JAWZYT010001563">
    <property type="protein sequence ID" value="KAK4311039.1"/>
    <property type="molecule type" value="Genomic_DNA"/>
</dbReference>
<keyword evidence="3" id="KW-1185">Reference proteome</keyword>
<evidence type="ECO:0000313" key="2">
    <source>
        <dbReference type="EMBL" id="KAK4311039.1"/>
    </source>
</evidence>
<accession>A0AAE1PPH9</accession>
<organism evidence="2 3">
    <name type="scientific">Petrolisthes manimaculis</name>
    <dbReference type="NCBI Taxonomy" id="1843537"/>
    <lineage>
        <taxon>Eukaryota</taxon>
        <taxon>Metazoa</taxon>
        <taxon>Ecdysozoa</taxon>
        <taxon>Arthropoda</taxon>
        <taxon>Crustacea</taxon>
        <taxon>Multicrustacea</taxon>
        <taxon>Malacostraca</taxon>
        <taxon>Eumalacostraca</taxon>
        <taxon>Eucarida</taxon>
        <taxon>Decapoda</taxon>
        <taxon>Pleocyemata</taxon>
        <taxon>Anomura</taxon>
        <taxon>Galatheoidea</taxon>
        <taxon>Porcellanidae</taxon>
        <taxon>Petrolisthes</taxon>
    </lineage>
</organism>
<protein>
    <submittedName>
        <fullName evidence="2">Uncharacterized protein</fullName>
    </submittedName>
</protein>
<proteinExistence type="predicted"/>
<gene>
    <name evidence="2" type="ORF">Pmani_017439</name>
</gene>
<evidence type="ECO:0000313" key="3">
    <source>
        <dbReference type="Proteomes" id="UP001292094"/>
    </source>
</evidence>
<comment type="caution">
    <text evidence="2">The sequence shown here is derived from an EMBL/GenBank/DDBJ whole genome shotgun (WGS) entry which is preliminary data.</text>
</comment>
<name>A0AAE1PPH9_9EUCA</name>